<proteinExistence type="inferred from homology"/>
<accession>A0AAV9PT43</accession>
<comment type="similarity">
    <text evidence="2">Belongs to the major facilitator superfamily. Sugar transporter (TC 2.A.1.1) family.</text>
</comment>
<feature type="transmembrane region" description="Helical" evidence="6">
    <location>
        <begin position="153"/>
        <end position="176"/>
    </location>
</feature>
<feature type="transmembrane region" description="Helical" evidence="6">
    <location>
        <begin position="21"/>
        <end position="40"/>
    </location>
</feature>
<dbReference type="InterPro" id="IPR005828">
    <property type="entry name" value="MFS_sugar_transport-like"/>
</dbReference>
<keyword evidence="5 6" id="KW-0472">Membrane</keyword>
<dbReference type="InterPro" id="IPR050360">
    <property type="entry name" value="MFS_Sugar_Transporters"/>
</dbReference>
<evidence type="ECO:0000259" key="7">
    <source>
        <dbReference type="PROSITE" id="PS50850"/>
    </source>
</evidence>
<keyword evidence="9" id="KW-1185">Reference proteome</keyword>
<dbReference type="GO" id="GO:0016020">
    <property type="term" value="C:membrane"/>
    <property type="evidence" value="ECO:0007669"/>
    <property type="project" value="UniProtKB-SubCell"/>
</dbReference>
<evidence type="ECO:0000256" key="2">
    <source>
        <dbReference type="ARBA" id="ARBA00010992"/>
    </source>
</evidence>
<sequence length="343" mass="37998">MADKRDFERIYVGRWVPRNPKAITALMIVVAVINSATLGYDASMMNGLNILPQYVQYFHLDTATTGLNNAATWIGGMLACFVLQPICDLKGRKVGIFIAACICLIGTIIQSAAHNIATFVIGRMFIGFGSNLASGAAPTLISEILPPTSRGSVLGFFFSCFYVGSLLSAGINYRVVEIDTTWAWRIPSIIQSLPSLLALCCLPFVPESPRWLLSRGRREEAAEVLAVINRTSPDDSETITAVSTIESVLRKEEALHPRNPWRELVATKANRRRLSIAHPGSRSRRKHMISDAEMFSSLCAVTMALRYPPRTVEKAMPRRVCACGSKNISTCTTFCEWTLWRYE</sequence>
<dbReference type="Proteomes" id="UP001345827">
    <property type="component" value="Unassembled WGS sequence"/>
</dbReference>
<organism evidence="8 9">
    <name type="scientific">Vermiconidia calcicola</name>
    <dbReference type="NCBI Taxonomy" id="1690605"/>
    <lineage>
        <taxon>Eukaryota</taxon>
        <taxon>Fungi</taxon>
        <taxon>Dikarya</taxon>
        <taxon>Ascomycota</taxon>
        <taxon>Pezizomycotina</taxon>
        <taxon>Dothideomycetes</taxon>
        <taxon>Dothideomycetidae</taxon>
        <taxon>Mycosphaerellales</taxon>
        <taxon>Extremaceae</taxon>
        <taxon>Vermiconidia</taxon>
    </lineage>
</organism>
<dbReference type="PANTHER" id="PTHR48022">
    <property type="entry name" value="PLASTIDIC GLUCOSE TRANSPORTER 4"/>
    <property type="match status" value="1"/>
</dbReference>
<comment type="caution">
    <text evidence="8">The sequence shown here is derived from an EMBL/GenBank/DDBJ whole genome shotgun (WGS) entry which is preliminary data.</text>
</comment>
<evidence type="ECO:0000313" key="8">
    <source>
        <dbReference type="EMBL" id="KAK5529109.1"/>
    </source>
</evidence>
<protein>
    <recommendedName>
        <fullName evidence="7">Major facilitator superfamily (MFS) profile domain-containing protein</fullName>
    </recommendedName>
</protein>
<feature type="transmembrane region" description="Helical" evidence="6">
    <location>
        <begin position="70"/>
        <end position="87"/>
    </location>
</feature>
<evidence type="ECO:0000256" key="1">
    <source>
        <dbReference type="ARBA" id="ARBA00004141"/>
    </source>
</evidence>
<dbReference type="GO" id="GO:0005351">
    <property type="term" value="F:carbohydrate:proton symporter activity"/>
    <property type="evidence" value="ECO:0007669"/>
    <property type="project" value="TreeGrafter"/>
</dbReference>
<dbReference type="InterPro" id="IPR020846">
    <property type="entry name" value="MFS_dom"/>
</dbReference>
<evidence type="ECO:0000313" key="9">
    <source>
        <dbReference type="Proteomes" id="UP001345827"/>
    </source>
</evidence>
<evidence type="ECO:0000256" key="3">
    <source>
        <dbReference type="ARBA" id="ARBA00022692"/>
    </source>
</evidence>
<keyword evidence="4 6" id="KW-1133">Transmembrane helix</keyword>
<reference evidence="8 9" key="1">
    <citation type="submission" date="2023-06" db="EMBL/GenBank/DDBJ databases">
        <title>Black Yeasts Isolated from many extreme environments.</title>
        <authorList>
            <person name="Coleine C."/>
            <person name="Stajich J.E."/>
            <person name="Selbmann L."/>
        </authorList>
    </citation>
    <scope>NUCLEOTIDE SEQUENCE [LARGE SCALE GENOMIC DNA]</scope>
    <source>
        <strain evidence="8 9">CCFEE 5887</strain>
    </source>
</reference>
<keyword evidence="3 6" id="KW-0812">Transmembrane</keyword>
<dbReference type="PANTHER" id="PTHR48022:SF31">
    <property type="entry name" value="HEXOSE TRANSPORTER"/>
    <property type="match status" value="1"/>
</dbReference>
<dbReference type="Pfam" id="PF00083">
    <property type="entry name" value="Sugar_tr"/>
    <property type="match status" value="1"/>
</dbReference>
<feature type="transmembrane region" description="Helical" evidence="6">
    <location>
        <begin position="94"/>
        <end position="113"/>
    </location>
</feature>
<dbReference type="AlphaFoldDB" id="A0AAV9PT43"/>
<dbReference type="Gene3D" id="1.20.1250.20">
    <property type="entry name" value="MFS general substrate transporter like domains"/>
    <property type="match status" value="1"/>
</dbReference>
<gene>
    <name evidence="8" type="ORF">LTR25_009846</name>
</gene>
<comment type="subcellular location">
    <subcellularLocation>
        <location evidence="1">Membrane</location>
        <topology evidence="1">Multi-pass membrane protein</topology>
    </subcellularLocation>
</comment>
<dbReference type="InterPro" id="IPR036259">
    <property type="entry name" value="MFS_trans_sf"/>
</dbReference>
<dbReference type="EMBL" id="JAXLQG010000023">
    <property type="protein sequence ID" value="KAK5529109.1"/>
    <property type="molecule type" value="Genomic_DNA"/>
</dbReference>
<dbReference type="PROSITE" id="PS50850">
    <property type="entry name" value="MFS"/>
    <property type="match status" value="1"/>
</dbReference>
<evidence type="ECO:0000256" key="4">
    <source>
        <dbReference type="ARBA" id="ARBA00022989"/>
    </source>
</evidence>
<name>A0AAV9PT43_9PEZI</name>
<dbReference type="SUPFAM" id="SSF103473">
    <property type="entry name" value="MFS general substrate transporter"/>
    <property type="match status" value="1"/>
</dbReference>
<evidence type="ECO:0000256" key="6">
    <source>
        <dbReference type="SAM" id="Phobius"/>
    </source>
</evidence>
<evidence type="ECO:0000256" key="5">
    <source>
        <dbReference type="ARBA" id="ARBA00023136"/>
    </source>
</evidence>
<feature type="domain" description="Major facilitator superfamily (MFS) profile" evidence="7">
    <location>
        <begin position="27"/>
        <end position="343"/>
    </location>
</feature>